<dbReference type="AlphaFoldDB" id="A0A164XDK5"/>
<accession>A0A164XDK5</accession>
<sequence length="138" mass="15559">MMKKNNMITFLIFLSFICMVLGITQATDAIHFTSATNLSSPEEPMSPPITADPPRGCQNLTGRDIRDPLLNVPWNWRPDYAKNDPCWTPEDDKNCSVADHVFNPGRGFESYTFTCLDCTFHMQSGPSGSSSYYYCNNK</sequence>
<name>A0A164XDK5_DAUCS</name>
<keyword evidence="2" id="KW-1185">Reference proteome</keyword>
<evidence type="ECO:0000313" key="1">
    <source>
        <dbReference type="EMBL" id="WOG99280.1"/>
    </source>
</evidence>
<gene>
    <name evidence="1" type="ORF">DCAR_0518628</name>
</gene>
<dbReference type="Gramene" id="KZM93033">
    <property type="protein sequence ID" value="KZM93033"/>
    <property type="gene ID" value="DCAR_016278"/>
</dbReference>
<reference evidence="1" key="1">
    <citation type="journal article" date="2016" name="Nat. Genet.">
        <title>A high-quality carrot genome assembly provides new insights into carotenoid accumulation and asterid genome evolution.</title>
        <authorList>
            <person name="Iorizzo M."/>
            <person name="Ellison S."/>
            <person name="Senalik D."/>
            <person name="Zeng P."/>
            <person name="Satapoomin P."/>
            <person name="Huang J."/>
            <person name="Bowman M."/>
            <person name="Iovene M."/>
            <person name="Sanseverino W."/>
            <person name="Cavagnaro P."/>
            <person name="Yildiz M."/>
            <person name="Macko-Podgorni A."/>
            <person name="Moranska E."/>
            <person name="Grzebelus E."/>
            <person name="Grzebelus D."/>
            <person name="Ashrafi H."/>
            <person name="Zheng Z."/>
            <person name="Cheng S."/>
            <person name="Spooner D."/>
            <person name="Van Deynze A."/>
            <person name="Simon P."/>
        </authorList>
    </citation>
    <scope>NUCLEOTIDE SEQUENCE</scope>
    <source>
        <tissue evidence="1">Leaf</tissue>
    </source>
</reference>
<proteinExistence type="predicted"/>
<reference evidence="1" key="2">
    <citation type="submission" date="2022-03" db="EMBL/GenBank/DDBJ databases">
        <title>Draft title - Genomic analysis of global carrot germplasm unveils the trajectory of domestication and the origin of high carotenoid orange carrot.</title>
        <authorList>
            <person name="Iorizzo M."/>
            <person name="Ellison S."/>
            <person name="Senalik D."/>
            <person name="Macko-Podgorni A."/>
            <person name="Grzebelus D."/>
            <person name="Bostan H."/>
            <person name="Rolling W."/>
            <person name="Curaba J."/>
            <person name="Simon P."/>
        </authorList>
    </citation>
    <scope>NUCLEOTIDE SEQUENCE</scope>
    <source>
        <tissue evidence="1">Leaf</tissue>
    </source>
</reference>
<dbReference type="EMBL" id="CP093347">
    <property type="protein sequence ID" value="WOG99280.1"/>
    <property type="molecule type" value="Genomic_DNA"/>
</dbReference>
<organism evidence="1 2">
    <name type="scientific">Daucus carota subsp. sativus</name>
    <name type="common">Carrot</name>
    <dbReference type="NCBI Taxonomy" id="79200"/>
    <lineage>
        <taxon>Eukaryota</taxon>
        <taxon>Viridiplantae</taxon>
        <taxon>Streptophyta</taxon>
        <taxon>Embryophyta</taxon>
        <taxon>Tracheophyta</taxon>
        <taxon>Spermatophyta</taxon>
        <taxon>Magnoliopsida</taxon>
        <taxon>eudicotyledons</taxon>
        <taxon>Gunneridae</taxon>
        <taxon>Pentapetalae</taxon>
        <taxon>asterids</taxon>
        <taxon>campanulids</taxon>
        <taxon>Apiales</taxon>
        <taxon>Apiaceae</taxon>
        <taxon>Apioideae</taxon>
        <taxon>Scandiceae</taxon>
        <taxon>Daucinae</taxon>
        <taxon>Daucus</taxon>
        <taxon>Daucus sect. Daucus</taxon>
    </lineage>
</organism>
<protein>
    <submittedName>
        <fullName evidence="1">Uncharacterized protein</fullName>
    </submittedName>
</protein>
<dbReference type="Proteomes" id="UP000077755">
    <property type="component" value="Chromosome 5"/>
</dbReference>
<evidence type="ECO:0000313" key="2">
    <source>
        <dbReference type="Proteomes" id="UP000077755"/>
    </source>
</evidence>